<gene>
    <name evidence="4" type="ORF">AA314_03731</name>
    <name evidence="5" type="ORF">ATI61_108507</name>
</gene>
<dbReference type="GO" id="GO:0004016">
    <property type="term" value="F:adenylate cyclase activity"/>
    <property type="evidence" value="ECO:0007669"/>
    <property type="project" value="UniProtKB-ARBA"/>
</dbReference>
<dbReference type="PROSITE" id="PS50125">
    <property type="entry name" value="GUANYLATE_CYCLASE_2"/>
    <property type="match status" value="1"/>
</dbReference>
<feature type="transmembrane region" description="Helical" evidence="2">
    <location>
        <begin position="173"/>
        <end position="193"/>
    </location>
</feature>
<feature type="region of interest" description="Disordered" evidence="1">
    <location>
        <begin position="1"/>
        <end position="23"/>
    </location>
</feature>
<protein>
    <submittedName>
        <fullName evidence="4 5">Adenylate cyclase</fullName>
    </submittedName>
</protein>
<evidence type="ECO:0000313" key="6">
    <source>
        <dbReference type="Proteomes" id="UP000035579"/>
    </source>
</evidence>
<evidence type="ECO:0000259" key="3">
    <source>
        <dbReference type="PROSITE" id="PS50125"/>
    </source>
</evidence>
<dbReference type="Pfam" id="PF00211">
    <property type="entry name" value="Guanylate_cyc"/>
    <property type="match status" value="1"/>
</dbReference>
<dbReference type="EMBL" id="CP011509">
    <property type="protein sequence ID" value="AKJ02105.1"/>
    <property type="molecule type" value="Genomic_DNA"/>
</dbReference>
<dbReference type="InterPro" id="IPR029787">
    <property type="entry name" value="Nucleotide_cyclase"/>
</dbReference>
<evidence type="ECO:0000313" key="4">
    <source>
        <dbReference type="EMBL" id="AKJ02105.1"/>
    </source>
</evidence>
<dbReference type="GO" id="GO:0009190">
    <property type="term" value="P:cyclic nucleotide biosynthetic process"/>
    <property type="evidence" value="ECO:0007669"/>
    <property type="project" value="InterPro"/>
</dbReference>
<dbReference type="SUPFAM" id="SSF55073">
    <property type="entry name" value="Nucleotide cyclase"/>
    <property type="match status" value="1"/>
</dbReference>
<organism evidence="4 6">
    <name type="scientific">Archangium gephyra</name>
    <dbReference type="NCBI Taxonomy" id="48"/>
    <lineage>
        <taxon>Bacteria</taxon>
        <taxon>Pseudomonadati</taxon>
        <taxon>Myxococcota</taxon>
        <taxon>Myxococcia</taxon>
        <taxon>Myxococcales</taxon>
        <taxon>Cystobacterineae</taxon>
        <taxon>Archangiaceae</taxon>
        <taxon>Archangium</taxon>
    </lineage>
</organism>
<dbReference type="Proteomes" id="UP000035579">
    <property type="component" value="Chromosome"/>
</dbReference>
<evidence type="ECO:0000313" key="5">
    <source>
        <dbReference type="EMBL" id="REG28964.1"/>
    </source>
</evidence>
<feature type="transmembrane region" description="Helical" evidence="2">
    <location>
        <begin position="42"/>
        <end position="62"/>
    </location>
</feature>
<dbReference type="EMBL" id="QUMU01000008">
    <property type="protein sequence ID" value="REG28964.1"/>
    <property type="molecule type" value="Genomic_DNA"/>
</dbReference>
<keyword evidence="2" id="KW-0472">Membrane</keyword>
<feature type="transmembrane region" description="Helical" evidence="2">
    <location>
        <begin position="125"/>
        <end position="142"/>
    </location>
</feature>
<evidence type="ECO:0000256" key="1">
    <source>
        <dbReference type="SAM" id="MobiDB-lite"/>
    </source>
</evidence>
<dbReference type="RefSeq" id="WP_053066504.1">
    <property type="nucleotide sequence ID" value="NZ_CP011509.1"/>
</dbReference>
<accession>A0AAC8Q6T3</accession>
<dbReference type="GO" id="GO:0035556">
    <property type="term" value="P:intracellular signal transduction"/>
    <property type="evidence" value="ECO:0007669"/>
    <property type="project" value="InterPro"/>
</dbReference>
<reference evidence="4 6" key="1">
    <citation type="submission" date="2015-05" db="EMBL/GenBank/DDBJ databases">
        <title>Genome assembly of Archangium gephyra DSM 2261.</title>
        <authorList>
            <person name="Sharma G."/>
            <person name="Subramanian S."/>
        </authorList>
    </citation>
    <scope>NUCLEOTIDE SEQUENCE [LARGE SCALE GENOMIC DNA]</scope>
    <source>
        <strain evidence="4 6">DSM 2261</strain>
    </source>
</reference>
<dbReference type="KEGG" id="age:AA314_03731"/>
<dbReference type="SMART" id="SM00044">
    <property type="entry name" value="CYCc"/>
    <property type="match status" value="1"/>
</dbReference>
<feature type="transmembrane region" description="Helical" evidence="2">
    <location>
        <begin position="68"/>
        <end position="86"/>
    </location>
</feature>
<keyword evidence="2" id="KW-1133">Transmembrane helix</keyword>
<dbReference type="PANTHER" id="PTHR43081:SF1">
    <property type="entry name" value="ADENYLATE CYCLASE, TERMINAL-DIFFERENTIATION SPECIFIC"/>
    <property type="match status" value="1"/>
</dbReference>
<name>A0AAC8Q6T3_9BACT</name>
<dbReference type="Gene3D" id="3.30.70.1230">
    <property type="entry name" value="Nucleotide cyclase"/>
    <property type="match status" value="1"/>
</dbReference>
<dbReference type="CDD" id="cd07302">
    <property type="entry name" value="CHD"/>
    <property type="match status" value="1"/>
</dbReference>
<evidence type="ECO:0000313" key="7">
    <source>
        <dbReference type="Proteomes" id="UP000256345"/>
    </source>
</evidence>
<feature type="domain" description="Guanylate cyclase" evidence="3">
    <location>
        <begin position="252"/>
        <end position="384"/>
    </location>
</feature>
<keyword evidence="7" id="KW-1185">Reference proteome</keyword>
<sequence length="438" mass="48055">MDDTAQPSGLRLPQRSTAPGTLSPEELARFIEREHEVLCRRWRLFAPITFVLIGLTEVAPFFSPNFPSAMHVTGWVLALLAGMYLLARRKPGRRVMGWATAITGIAVAAYSATPAAEMGRYQSQHVLAMAVLIAMLPGIFSLTLAEAAATLGGSLVAWVVVCGLWKSEGPVDYTGLDVVLTYLVFLCVVTLVAHHINRRLRIREFAGRCELERVHRFAVEEVLHRHLPPSYVDRVLSGEHPLDGPPERRVVTVVFADIVSFTPLSDGLPPEELARLVGRFYDVMAGVAFEHGATLDKFIGDAVMALVGAPDTMTSEEQARRAVAMARDWHRAARELVWPGSRGQGLRLRVGIHQDPVAVGAFGGRLRSEYTVLGRGVNIAARLEQRCQQGDILVSEPVFQQLAPRPGDAREMGALELKGIPEPVHCYCLPGIEDERSP</sequence>
<dbReference type="Proteomes" id="UP000256345">
    <property type="component" value="Unassembled WGS sequence"/>
</dbReference>
<feature type="transmembrane region" description="Helical" evidence="2">
    <location>
        <begin position="95"/>
        <end position="113"/>
    </location>
</feature>
<dbReference type="PANTHER" id="PTHR43081">
    <property type="entry name" value="ADENYLATE CYCLASE, TERMINAL-DIFFERENTIATION SPECIFIC-RELATED"/>
    <property type="match status" value="1"/>
</dbReference>
<evidence type="ECO:0000256" key="2">
    <source>
        <dbReference type="SAM" id="Phobius"/>
    </source>
</evidence>
<dbReference type="InterPro" id="IPR001054">
    <property type="entry name" value="A/G_cyclase"/>
</dbReference>
<dbReference type="AlphaFoldDB" id="A0AAC8Q6T3"/>
<proteinExistence type="predicted"/>
<keyword evidence="2" id="KW-0812">Transmembrane</keyword>
<dbReference type="InterPro" id="IPR050697">
    <property type="entry name" value="Adenylyl/Guanylyl_Cyclase_3/4"/>
</dbReference>
<reference evidence="5 7" key="2">
    <citation type="submission" date="2018-08" db="EMBL/GenBank/DDBJ databases">
        <title>Genomic Encyclopedia of Archaeal and Bacterial Type Strains, Phase II (KMG-II): from individual species to whole genera.</title>
        <authorList>
            <person name="Goeker M."/>
        </authorList>
    </citation>
    <scope>NUCLEOTIDE SEQUENCE [LARGE SCALE GENOMIC DNA]</scope>
    <source>
        <strain evidence="5 7">DSM 2261</strain>
    </source>
</reference>